<dbReference type="EMBL" id="JBFXLU010000001">
    <property type="protein sequence ID" value="KAL2858448.1"/>
    <property type="molecule type" value="Genomic_DNA"/>
</dbReference>
<dbReference type="Gene3D" id="2.60.40.1180">
    <property type="entry name" value="Golgi alpha-mannosidase II"/>
    <property type="match status" value="1"/>
</dbReference>
<dbReference type="InterPro" id="IPR033452">
    <property type="entry name" value="GH30_C"/>
</dbReference>
<feature type="domain" description="Endo-beta-1,6-galactanase-like" evidence="5">
    <location>
        <begin position="101"/>
        <end position="241"/>
    </location>
</feature>
<proteinExistence type="inferred from homology"/>
<reference evidence="7 8" key="1">
    <citation type="submission" date="2024-07" db="EMBL/GenBank/DDBJ databases">
        <title>Section-level genome sequencing and comparative genomics of Aspergillus sections Usti and Cavernicolus.</title>
        <authorList>
            <consortium name="Lawrence Berkeley National Laboratory"/>
            <person name="Nybo J.L."/>
            <person name="Vesth T.C."/>
            <person name="Theobald S."/>
            <person name="Frisvad J.C."/>
            <person name="Larsen T.O."/>
            <person name="Kjaerboelling I."/>
            <person name="Rothschild-Mancinelli K."/>
            <person name="Lyhne E.K."/>
            <person name="Kogle M.E."/>
            <person name="Barry K."/>
            <person name="Clum A."/>
            <person name="Na H."/>
            <person name="Ledsgaard L."/>
            <person name="Lin J."/>
            <person name="Lipzen A."/>
            <person name="Kuo A."/>
            <person name="Riley R."/>
            <person name="Mondo S."/>
            <person name="Labutti K."/>
            <person name="Haridas S."/>
            <person name="Pangalinan J."/>
            <person name="Salamov A.A."/>
            <person name="Simmons B.A."/>
            <person name="Magnuson J.K."/>
            <person name="Chen J."/>
            <person name="Drula E."/>
            <person name="Henrissat B."/>
            <person name="Wiebenga A."/>
            <person name="Lubbers R.J."/>
            <person name="Gomes A.C."/>
            <person name="Makela M.R."/>
            <person name="Stajich J."/>
            <person name="Grigoriev I.V."/>
            <person name="Mortensen U.H."/>
            <person name="De Vries R.P."/>
            <person name="Baker S.E."/>
            <person name="Andersen M.R."/>
        </authorList>
    </citation>
    <scope>NUCLEOTIDE SEQUENCE [LARGE SCALE GENOMIC DNA]</scope>
    <source>
        <strain evidence="7 8">CBS 123904</strain>
    </source>
</reference>
<comment type="caution">
    <text evidence="7">The sequence shown here is derived from an EMBL/GenBank/DDBJ whole genome shotgun (WGS) entry which is preliminary data.</text>
</comment>
<dbReference type="PANTHER" id="PTHR11069">
    <property type="entry name" value="GLUCOSYLCERAMIDASE"/>
    <property type="match status" value="1"/>
</dbReference>
<dbReference type="Proteomes" id="UP001610446">
    <property type="component" value="Unassembled WGS sequence"/>
</dbReference>
<dbReference type="InterPro" id="IPR013780">
    <property type="entry name" value="Glyco_hydro_b"/>
</dbReference>
<accession>A0ABR4L4P2</accession>
<dbReference type="SUPFAM" id="SSF51445">
    <property type="entry name" value="(Trans)glycosidases"/>
    <property type="match status" value="1"/>
</dbReference>
<evidence type="ECO:0000259" key="5">
    <source>
        <dbReference type="Pfam" id="PF14587"/>
    </source>
</evidence>
<comment type="similarity">
    <text evidence="1">Belongs to the glycosyl hydrolase 30 family.</text>
</comment>
<name>A0ABR4L4P2_9EURO</name>
<evidence type="ECO:0000256" key="4">
    <source>
        <dbReference type="SAM" id="SignalP"/>
    </source>
</evidence>
<evidence type="ECO:0000256" key="1">
    <source>
        <dbReference type="ARBA" id="ARBA00005382"/>
    </source>
</evidence>
<evidence type="ECO:0000256" key="2">
    <source>
        <dbReference type="ARBA" id="ARBA00022729"/>
    </source>
</evidence>
<feature type="signal peptide" evidence="4">
    <location>
        <begin position="1"/>
        <end position="21"/>
    </location>
</feature>
<evidence type="ECO:0000259" key="6">
    <source>
        <dbReference type="Pfam" id="PF17189"/>
    </source>
</evidence>
<dbReference type="Gene3D" id="3.20.20.80">
    <property type="entry name" value="Glycosidases"/>
    <property type="match status" value="1"/>
</dbReference>
<keyword evidence="3 7" id="KW-0378">Hydrolase</keyword>
<dbReference type="Pfam" id="PF14587">
    <property type="entry name" value="Glyco_hydr_30_2"/>
    <property type="match status" value="1"/>
</dbReference>
<evidence type="ECO:0000313" key="7">
    <source>
        <dbReference type="EMBL" id="KAL2858448.1"/>
    </source>
</evidence>
<protein>
    <submittedName>
        <fullName evidence="7">Glycoside hydrolase superfamily</fullName>
    </submittedName>
</protein>
<gene>
    <name evidence="7" type="ORF">BJY01DRAFT_230650</name>
</gene>
<keyword evidence="2 4" id="KW-0732">Signal</keyword>
<dbReference type="InterPro" id="IPR017853">
    <property type="entry name" value="GH"/>
</dbReference>
<feature type="domain" description="Glycosyl hydrolase family 30 beta sandwich" evidence="6">
    <location>
        <begin position="371"/>
        <end position="455"/>
    </location>
</feature>
<sequence length="458" mass="49777">MKSAFSPILGLLALDVAAITASPVTVNISSKLQEVDGFGFSQAFVRAAEFQAADSVLQKKALDLLFSKDQGAGFSIIRNWIPSSSNFTILPESPGSPSTTPTYRWDRWDEGQLWFTKQAASYGVEKVYADAWSAPGFMKTSGREALPGYLCGTPGHDCESGDWRQAYANYLVQYVKFYQQEGLDVTHLGFLNEPDFKPDYSQMQISPNASEAISFIPILRQTIDDARLNLSITCCDATGWKKQSGFTDALVAADMQKDLGIITSHTYSSDATYPLNTSLHVWVTEAGVPRSAGGFVPTWYNTGALNEGLTWASKIATAFVDANLNAYLYWEGFEINAQESASHLIDTLGDEVLPSGVFYAFSMWSRFIRPGAHRVATTGSVPNVVTAAFENTDRSVIIVFTNSGSSSQSAQLLVPGRSSAHAWLTDNSHKVARTSVKGSGSSIEVIIPAHSVVTVKFD</sequence>
<keyword evidence="8" id="KW-1185">Reference proteome</keyword>
<dbReference type="PANTHER" id="PTHR11069:SF23">
    <property type="entry name" value="LYSOSOMAL ACID GLUCOSYLCERAMIDASE"/>
    <property type="match status" value="1"/>
</dbReference>
<dbReference type="InterPro" id="IPR001139">
    <property type="entry name" value="Glyco_hydro_30"/>
</dbReference>
<feature type="chain" id="PRO_5045477972" evidence="4">
    <location>
        <begin position="22"/>
        <end position="458"/>
    </location>
</feature>
<dbReference type="Pfam" id="PF17189">
    <property type="entry name" value="Glyco_hydro_30C"/>
    <property type="match status" value="1"/>
</dbReference>
<evidence type="ECO:0000256" key="3">
    <source>
        <dbReference type="ARBA" id="ARBA00022801"/>
    </source>
</evidence>
<dbReference type="InterPro" id="IPR039514">
    <property type="entry name" value="6GAL-like"/>
</dbReference>
<dbReference type="SUPFAM" id="SSF51011">
    <property type="entry name" value="Glycosyl hydrolase domain"/>
    <property type="match status" value="1"/>
</dbReference>
<dbReference type="GO" id="GO:0016787">
    <property type="term" value="F:hydrolase activity"/>
    <property type="evidence" value="ECO:0007669"/>
    <property type="project" value="UniProtKB-KW"/>
</dbReference>
<evidence type="ECO:0000313" key="8">
    <source>
        <dbReference type="Proteomes" id="UP001610446"/>
    </source>
</evidence>
<organism evidence="7 8">
    <name type="scientific">Aspergillus pseudoustus</name>
    <dbReference type="NCBI Taxonomy" id="1810923"/>
    <lineage>
        <taxon>Eukaryota</taxon>
        <taxon>Fungi</taxon>
        <taxon>Dikarya</taxon>
        <taxon>Ascomycota</taxon>
        <taxon>Pezizomycotina</taxon>
        <taxon>Eurotiomycetes</taxon>
        <taxon>Eurotiomycetidae</taxon>
        <taxon>Eurotiales</taxon>
        <taxon>Aspergillaceae</taxon>
        <taxon>Aspergillus</taxon>
        <taxon>Aspergillus subgen. Nidulantes</taxon>
    </lineage>
</organism>